<feature type="compositionally biased region" description="Basic residues" evidence="2">
    <location>
        <begin position="486"/>
        <end position="500"/>
    </location>
</feature>
<evidence type="ECO:0000256" key="1">
    <source>
        <dbReference type="SAM" id="Coils"/>
    </source>
</evidence>
<dbReference type="Gene3D" id="1.10.287.1490">
    <property type="match status" value="1"/>
</dbReference>
<dbReference type="GO" id="GO:0033596">
    <property type="term" value="C:TSC1-TSC2 complex"/>
    <property type="evidence" value="ECO:0007669"/>
    <property type="project" value="TreeGrafter"/>
</dbReference>
<feature type="region of interest" description="Disordered" evidence="2">
    <location>
        <begin position="999"/>
        <end position="1075"/>
    </location>
</feature>
<dbReference type="EnsemblMetazoa" id="CLYHEMT019227.1">
    <property type="protein sequence ID" value="CLYHEMP019227.1"/>
    <property type="gene ID" value="CLYHEMG019227"/>
</dbReference>
<organism evidence="3 4">
    <name type="scientific">Clytia hemisphaerica</name>
    <dbReference type="NCBI Taxonomy" id="252671"/>
    <lineage>
        <taxon>Eukaryota</taxon>
        <taxon>Metazoa</taxon>
        <taxon>Cnidaria</taxon>
        <taxon>Hydrozoa</taxon>
        <taxon>Hydroidolina</taxon>
        <taxon>Leptothecata</taxon>
        <taxon>Obeliida</taxon>
        <taxon>Clytiidae</taxon>
        <taxon>Clytia</taxon>
    </lineage>
</organism>
<dbReference type="InterPro" id="IPR007483">
    <property type="entry name" value="Hamartin"/>
</dbReference>
<feature type="compositionally biased region" description="Low complexity" evidence="2">
    <location>
        <begin position="381"/>
        <end position="391"/>
    </location>
</feature>
<dbReference type="OrthoDB" id="6022054at2759"/>
<dbReference type="InterPro" id="IPR016024">
    <property type="entry name" value="ARM-type_fold"/>
</dbReference>
<dbReference type="GO" id="GO:0051726">
    <property type="term" value="P:regulation of cell cycle"/>
    <property type="evidence" value="ECO:0007669"/>
    <property type="project" value="TreeGrafter"/>
</dbReference>
<sequence length="1075" mass="122828">LEHFRTLKNIVTFTMVDQRDGCEEIKTYITSEDTMIVKEYKNIIQEDLYSSRGASLLDTLIECFMQTKSKRLVELLIGINDSLCMRLFDKLNENLKHGHHAEVAGLLFSIINKQPYWLHKIVGTGLFATLLKKLNKIDNDFSLLMNGIIILSSLLPCVPADFGPYFNELFEILMHSACLLLKPIEYIFRDTPPVCSLHLHVGVYVFFQRLYSMYPNNFISHMKAYVSREEKKGNEVFTKIIRPLFDFVKLHPDLIIQSHKTETSLNRWKVLQPHDVLAECQRISLDPLDCVKEGLNHFDDHNLQSLENTNNQQPSILESSISSLLKLNSIFSNPDKSHNNSSIRRSESARMSSNNRPQSKLSLTALESGCNPSEVCQMTTPPSSRPISPSHSAHDLTYYSTRTNPMSSDIETGNECHGSIQSLNESQADRKSLNDSQNFGNRSPLMLHKTMSNENVSQRNTLLKSLMSSHQSTPLDKDNITNSRKSTPKSPRRSGSHRSSSKNNRPTSNEFLKSRLGHSDNFDYHSAPTSPMVPTNNTNTHAQFSFNTSDIEESKHGTSDLNSANRPQLQPTNKNRSASPYPIPSNPQNNQPTNIDIQSSLKRLFYEANNITMNNKDQSDVGVHLDVIDQQHQTMLNSRSPVQILDDFIQYGTELNSLLVSRIPMTSQIETDWSHYGSGGAVDEIKILQTQVQMMHTQLQYERYKSEMHCIRNRRLFANLQRSNEAISTVESLRTQLTLTERKLQEEKRTLKAKNDEIRMLKTMFSSRERELNSRISELEDSSRVLSYKLKTTEATKQNEFTNNKLLQKELHKVKNLLFEATEEISRFQPKIKNIQSLNSNVNDLQKQLSVQIHKYEKLKNSIEDFQVKNNHDVLLSQKLKCTQHALQSLQAEREEQKTKLEVLKIKINELENSNTKKDKVISEMKDRAQHINTRHKTEIGVIKERHESCRKTCQSLQSYITQLYSKFDCSNVNSKTSHVSWNNHKCGEKCKKSSTVDGLDVQAPSSHSDHAHHHRHHDNSHRHNISKPPLSLASSATSAASLSRPTSMENPFSQKTRMKLASFDISDSELSSQG</sequence>
<dbReference type="AlphaFoldDB" id="A0A7M5X7P1"/>
<proteinExistence type="predicted"/>
<evidence type="ECO:0000256" key="2">
    <source>
        <dbReference type="SAM" id="MobiDB-lite"/>
    </source>
</evidence>
<dbReference type="GO" id="GO:0032007">
    <property type="term" value="P:negative regulation of TOR signaling"/>
    <property type="evidence" value="ECO:0007669"/>
    <property type="project" value="TreeGrafter"/>
</dbReference>
<evidence type="ECO:0000313" key="3">
    <source>
        <dbReference type="EnsemblMetazoa" id="CLYHEMP019227.1"/>
    </source>
</evidence>
<feature type="compositionally biased region" description="Polar residues" evidence="2">
    <location>
        <begin position="339"/>
        <end position="358"/>
    </location>
</feature>
<feature type="compositionally biased region" description="Basic residues" evidence="2">
    <location>
        <begin position="1011"/>
        <end position="1026"/>
    </location>
</feature>
<dbReference type="GO" id="GO:0008285">
    <property type="term" value="P:negative regulation of cell population proliferation"/>
    <property type="evidence" value="ECO:0007669"/>
    <property type="project" value="TreeGrafter"/>
</dbReference>
<feature type="compositionally biased region" description="Polar residues" evidence="2">
    <location>
        <begin position="398"/>
        <end position="411"/>
    </location>
</feature>
<evidence type="ECO:0008006" key="5">
    <source>
        <dbReference type="Google" id="ProtNLM"/>
    </source>
</evidence>
<feature type="compositionally biased region" description="Polar residues" evidence="2">
    <location>
        <begin position="527"/>
        <end position="549"/>
    </location>
</feature>
<feature type="region of interest" description="Disordered" evidence="2">
    <location>
        <begin position="334"/>
        <end position="358"/>
    </location>
</feature>
<accession>A0A7M5X7P1</accession>
<feature type="region of interest" description="Disordered" evidence="2">
    <location>
        <begin position="468"/>
        <end position="594"/>
    </location>
</feature>
<dbReference type="PANTHER" id="PTHR15154:SF2">
    <property type="entry name" value="HAMARTIN"/>
    <property type="match status" value="1"/>
</dbReference>
<feature type="coiled-coil region" evidence="1">
    <location>
        <begin position="730"/>
        <end position="764"/>
    </location>
</feature>
<dbReference type="Proteomes" id="UP000594262">
    <property type="component" value="Unplaced"/>
</dbReference>
<feature type="region of interest" description="Disordered" evidence="2">
    <location>
        <begin position="372"/>
        <end position="417"/>
    </location>
</feature>
<feature type="coiled-coil region" evidence="1">
    <location>
        <begin position="804"/>
        <end position="928"/>
    </location>
</feature>
<feature type="compositionally biased region" description="Low complexity" evidence="2">
    <location>
        <begin position="1029"/>
        <end position="1048"/>
    </location>
</feature>
<feature type="compositionally biased region" description="Polar residues" evidence="2">
    <location>
        <begin position="559"/>
        <end position="578"/>
    </location>
</feature>
<keyword evidence="4" id="KW-1185">Reference proteome</keyword>
<name>A0A7M5X7P1_9CNID</name>
<dbReference type="SUPFAM" id="SSF48371">
    <property type="entry name" value="ARM repeat"/>
    <property type="match status" value="1"/>
</dbReference>
<reference evidence="3" key="1">
    <citation type="submission" date="2021-01" db="UniProtKB">
        <authorList>
            <consortium name="EnsemblMetazoa"/>
        </authorList>
    </citation>
    <scope>IDENTIFICATION</scope>
</reference>
<dbReference type="PANTHER" id="PTHR15154">
    <property type="entry name" value="HAMARTIN"/>
    <property type="match status" value="1"/>
</dbReference>
<dbReference type="Pfam" id="PF04388">
    <property type="entry name" value="Hamartin"/>
    <property type="match status" value="1"/>
</dbReference>
<evidence type="ECO:0000313" key="4">
    <source>
        <dbReference type="Proteomes" id="UP000594262"/>
    </source>
</evidence>
<protein>
    <recommendedName>
        <fullName evidence="5">Hamartin</fullName>
    </recommendedName>
</protein>
<keyword evidence="1" id="KW-0175">Coiled coil</keyword>